<reference evidence="2 3" key="1">
    <citation type="submission" date="2015-06" db="EMBL/GenBank/DDBJ databases">
        <authorList>
            <person name="Ali D.J."/>
            <person name="Quadri S.Y."/>
            <person name="Delwel I.O."/>
            <person name="Rosado J.E."/>
            <person name="Bhuiyan S."/>
            <person name="Layton S.R."/>
            <person name="Benjamin R.C."/>
            <person name="Hughes L.E."/>
            <person name="Bradley K.W."/>
            <person name="Asai D.J."/>
            <person name="Bowman C.A."/>
            <person name="Russell D.A."/>
            <person name="Pope W.H."/>
            <person name="Jacobs-Sera D."/>
            <person name="Hendrix R.W."/>
            <person name="Hatfull G.F."/>
        </authorList>
    </citation>
    <scope>NUCLEOTIDE SEQUENCE [LARGE SCALE GENOMIC DNA]</scope>
</reference>
<name>A0A0K1Y8D4_9CAUD</name>
<evidence type="ECO:0000259" key="1">
    <source>
        <dbReference type="Pfam" id="PF24240"/>
    </source>
</evidence>
<dbReference type="OrthoDB" id="13014at10239"/>
<dbReference type="RefSeq" id="YP_009207157.1">
    <property type="nucleotide sequence ID" value="NC_028892.1"/>
</dbReference>
<proteinExistence type="predicted"/>
<keyword evidence="3" id="KW-1185">Reference proteome</keyword>
<evidence type="ECO:0000313" key="3">
    <source>
        <dbReference type="Proteomes" id="UP000202677"/>
    </source>
</evidence>
<dbReference type="GeneID" id="26633649"/>
<dbReference type="EMBL" id="KT152029">
    <property type="protein sequence ID" value="AKY03370.1"/>
    <property type="molecule type" value="Genomic_DNA"/>
</dbReference>
<sequence>MGWYSSEPLDKIVGATVKRIFWSDDRLILDTDQGAFVYDVEGDCCSHSYFFDFIGVEKLLDNGPIVNLVSHDLDDDDIKDDDYTYTQVYGYRFETEHPTWGLMSSVVSFRNESNGYYGGWMQLSFIADAIKLDRLLADGGFEELTADKIG</sequence>
<protein>
    <recommendedName>
        <fullName evidence="1">DUF7448 domain-containing protein</fullName>
    </recommendedName>
</protein>
<dbReference type="Pfam" id="PF24240">
    <property type="entry name" value="DUF7448"/>
    <property type="match status" value="1"/>
</dbReference>
<organism evidence="2 3">
    <name type="scientific">Streptomyces phage Caliburn</name>
    <dbReference type="NCBI Taxonomy" id="1690425"/>
    <lineage>
        <taxon>Viruses</taxon>
        <taxon>Duplodnaviria</taxon>
        <taxon>Heunggongvirae</taxon>
        <taxon>Uroviricota</taxon>
        <taxon>Caudoviricetes</taxon>
        <taxon>Arquatrovirinae</taxon>
        <taxon>Likavirus</taxon>
        <taxon>Likavirus caliburn</taxon>
    </lineage>
</organism>
<dbReference type="InterPro" id="IPR055871">
    <property type="entry name" value="DUF7448"/>
</dbReference>
<gene>
    <name evidence="2" type="ORF">SEA_CALIBURN_60</name>
</gene>
<feature type="domain" description="DUF7448" evidence="1">
    <location>
        <begin position="11"/>
        <end position="119"/>
    </location>
</feature>
<evidence type="ECO:0000313" key="2">
    <source>
        <dbReference type="EMBL" id="AKY03370.1"/>
    </source>
</evidence>
<accession>A0A0K1Y8D4</accession>
<dbReference type="KEGG" id="vg:26633649"/>
<dbReference type="Proteomes" id="UP000202677">
    <property type="component" value="Genome"/>
</dbReference>